<name>E3IW64_PSEI1</name>
<feature type="transmembrane region" description="Helical" evidence="2">
    <location>
        <begin position="1224"/>
        <end position="1251"/>
    </location>
</feature>
<reference evidence="4 5" key="1">
    <citation type="submission" date="2010-10" db="EMBL/GenBank/DDBJ databases">
        <title>Complete sequence of Frankia sp. EuI1c.</title>
        <authorList>
            <consortium name="US DOE Joint Genome Institute"/>
            <person name="Lucas S."/>
            <person name="Copeland A."/>
            <person name="Lapidus A."/>
            <person name="Cheng J.-F."/>
            <person name="Bruce D."/>
            <person name="Goodwin L."/>
            <person name="Pitluck S."/>
            <person name="Chertkov O."/>
            <person name="Detter J.C."/>
            <person name="Han C."/>
            <person name="Tapia R."/>
            <person name="Land M."/>
            <person name="Hauser L."/>
            <person name="Jeffries C."/>
            <person name="Kyrpides N."/>
            <person name="Ivanova N."/>
            <person name="Mikhailova N."/>
            <person name="Beauchemin N."/>
            <person name="Sen A."/>
            <person name="Sur S.A."/>
            <person name="Gtari M."/>
            <person name="Wall L."/>
            <person name="Tisa L."/>
            <person name="Woyke T."/>
        </authorList>
    </citation>
    <scope>NUCLEOTIDE SEQUENCE [LARGE SCALE GENOMIC DNA]</scope>
    <source>
        <strain evidence="5">DSM 45817 / CECT 9037 / EuI1c</strain>
    </source>
</reference>
<proteinExistence type="predicted"/>
<dbReference type="GO" id="GO:0016740">
    <property type="term" value="F:transferase activity"/>
    <property type="evidence" value="ECO:0007669"/>
    <property type="project" value="InterPro"/>
</dbReference>
<dbReference type="Pfam" id="PF11847">
    <property type="entry name" value="GT-C_AftD"/>
    <property type="match status" value="1"/>
</dbReference>
<feature type="region of interest" description="Disordered" evidence="1">
    <location>
        <begin position="1317"/>
        <end position="1367"/>
    </location>
</feature>
<dbReference type="KEGG" id="fri:FraEuI1c_0828"/>
<keyword evidence="5" id="KW-1185">Reference proteome</keyword>
<dbReference type="FunCoup" id="E3IW64">
    <property type="interactions" value="10"/>
</dbReference>
<feature type="transmembrane region" description="Helical" evidence="2">
    <location>
        <begin position="255"/>
        <end position="273"/>
    </location>
</feature>
<evidence type="ECO:0000259" key="3">
    <source>
        <dbReference type="Pfam" id="PF11847"/>
    </source>
</evidence>
<feature type="domain" description="Alpha-(1-&gt;3)-arabinofuranosyltransferase N-terminal GT-C" evidence="3">
    <location>
        <begin position="33"/>
        <end position="766"/>
    </location>
</feature>
<feature type="transmembrane region" description="Helical" evidence="2">
    <location>
        <begin position="465"/>
        <end position="483"/>
    </location>
</feature>
<dbReference type="EMBL" id="CP002299">
    <property type="protein sequence ID" value="ADP78906.1"/>
    <property type="molecule type" value="Genomic_DNA"/>
</dbReference>
<feature type="transmembrane region" description="Helical" evidence="2">
    <location>
        <begin position="1172"/>
        <end position="1192"/>
    </location>
</feature>
<evidence type="ECO:0000256" key="2">
    <source>
        <dbReference type="SAM" id="Phobius"/>
    </source>
</evidence>
<feature type="transmembrane region" description="Helical" evidence="2">
    <location>
        <begin position="355"/>
        <end position="373"/>
    </location>
</feature>
<sequence length="1367" mass="142718" precursor="true">MTEPAIAPADGVEGEPPADRTPRWPLGAIAAGLVTLFMLQAPGRLVADTKMNVPLDPLRFMEWATHLWNSSADFGFLPNQYIGYLFPMGPFFLLGKVLGVPAWITQRLWMALILTVAAWGLVRLADALRIGRPWTRVLAGVAYALSPVFIGKVGASSVALTGAAMLPWITLPLVLALRPDGAGGIDTGTAAGTGPDAEAAVARRLSPRRAAALSGLAIVCTGGVNASVTLCVLVCPAVLLVFAGGSRRAWALRGWWVLAVFLATAWWLLALMTQSRYGLNFLPYTETAATTTSPTSVAEALRGTTDWLAYLRVPAPWLPAASVDVTNPVAVVGSAVATAIGLWGLARRDLPARRFLVVSLAAGIVAVSAAYPGQPGSPLADGVRHLLSGQLAFLRNVYKFEAVSHVPLALGIAHALHVVCAPRGRARADAVREVPAWRRRLAAAGGRLRPAGLDAALPRLRPRSAIAGVLVLAAVGTGVMPAFDGQMFQAGTFKEVPGYWHQAADWLASNPSGGTTLVLPAKPFGEYDWGRPLDEPMAFLASTPWAARSLIPLGNAGMTRWLDGIEQELALGSASGLADALAREGVGQVLIRNDISDEDWDNPPSTSEIYRALANSGLRRAATFGPMKTARPSARDRLIAGKAKPTQKVPALDVWVVPNGATQVTAYPAATAMVVSGGSEATVQMAAHGVLGTDRAVVLANDLSGLPGAPDDTTAPSGGLVPPVPASDIIGPTTALVTTDTYTRRETDYGVIHNASSYLLGPDENAAGETGPPHQWLDEPADGHQTVAAYENGVQVRASSYGSKLVARPDVSPAQAVDGLPFTSWSVVADPSKGSVGGWIEVDVPKATSVPYIDVQLLEEGSWRPAVQALRVTTSTGSVVTPVRPDETTQRLAVPAGASTSFRVTFEKVTQKPGSTYGAGIRELSLPGVQIQRYVQTPSDAAGLFTAGVGQVAYAFDREAVDVTEPFGGSEELSLHRRFDVPRPMSFAVLGTMTGVPSLTVQSAVPAPAFQLPCGKGPAMIVDGTRYELRVEGQQSDIAAAKPLGIGVCTPDGTIPLSAGQHDLQLDEAGTGLLMSSLTLVGAGGQISADTARTTKVTSWGSERRTVQIGSGTRALLAVHENANASWTATLNGQKLTPLRLDGWQQGWIVPAGSGGTIVIENLPGYSYRTRLLVGGLLALLLLALVLIPARWRLRRSVDPDGYPRFLNPWAMPVVGRLARVPGWIAGGLLGTLAVFLVAGPVALAVPVLVLVGRRYPWVLGTTGLLFMIASGVGVAVRSDAVPTSHAGAFGPFVQTCGAIALAAVVAALALRGGAPPGEPANPAPPSEPADPIPTQVAASPEGPPPAAPVVTDTADASDTQWIRRRT</sequence>
<feature type="transmembrane region" description="Helical" evidence="2">
    <location>
        <begin position="325"/>
        <end position="343"/>
    </location>
</feature>
<dbReference type="InParanoid" id="E3IW64"/>
<organism evidence="4 5">
    <name type="scientific">Pseudofrankia inefficax (strain DSM 45817 / CECT 9037 / DDB 130130 / EuI1c)</name>
    <name type="common">Frankia inefficax</name>
    <dbReference type="NCBI Taxonomy" id="298654"/>
    <lineage>
        <taxon>Bacteria</taxon>
        <taxon>Bacillati</taxon>
        <taxon>Actinomycetota</taxon>
        <taxon>Actinomycetes</taxon>
        <taxon>Frankiales</taxon>
        <taxon>Frankiaceae</taxon>
        <taxon>Pseudofrankia</taxon>
    </lineage>
</organism>
<dbReference type="HOGENOM" id="CLU_003192_1_0_11"/>
<feature type="transmembrane region" description="Helical" evidence="2">
    <location>
        <begin position="210"/>
        <end position="243"/>
    </location>
</feature>
<dbReference type="STRING" id="298654.FraEuI1c_0828"/>
<feature type="compositionally biased region" description="Pro residues" evidence="1">
    <location>
        <begin position="1317"/>
        <end position="1332"/>
    </location>
</feature>
<gene>
    <name evidence="4" type="ordered locus">FraEuI1c_0828</name>
</gene>
<dbReference type="RefSeq" id="WP_013422027.1">
    <property type="nucleotide sequence ID" value="NC_014666.1"/>
</dbReference>
<feature type="transmembrane region" description="Helical" evidence="2">
    <location>
        <begin position="108"/>
        <end position="125"/>
    </location>
</feature>
<keyword evidence="2" id="KW-0472">Membrane</keyword>
<dbReference type="InterPro" id="IPR021798">
    <property type="entry name" value="AftD_N"/>
</dbReference>
<feature type="transmembrane region" description="Helical" evidence="2">
    <location>
        <begin position="81"/>
        <end position="102"/>
    </location>
</feature>
<evidence type="ECO:0000313" key="5">
    <source>
        <dbReference type="Proteomes" id="UP000002484"/>
    </source>
</evidence>
<evidence type="ECO:0000256" key="1">
    <source>
        <dbReference type="SAM" id="MobiDB-lite"/>
    </source>
</evidence>
<feature type="transmembrane region" description="Helical" evidence="2">
    <location>
        <begin position="137"/>
        <end position="169"/>
    </location>
</feature>
<protein>
    <recommendedName>
        <fullName evidence="3">Alpha-(1-&gt;3)-arabinofuranosyltransferase N-terminal GT-C domain-containing protein</fullName>
    </recommendedName>
</protein>
<dbReference type="Proteomes" id="UP000002484">
    <property type="component" value="Chromosome"/>
</dbReference>
<keyword evidence="2" id="KW-1133">Transmembrane helix</keyword>
<keyword evidence="2" id="KW-0812">Transmembrane</keyword>
<dbReference type="eggNOG" id="COG1287">
    <property type="taxonomic scope" value="Bacteria"/>
</dbReference>
<feature type="transmembrane region" description="Helical" evidence="2">
    <location>
        <begin position="1289"/>
        <end position="1311"/>
    </location>
</feature>
<feature type="transmembrane region" description="Helical" evidence="2">
    <location>
        <begin position="1258"/>
        <end position="1277"/>
    </location>
</feature>
<evidence type="ECO:0000313" key="4">
    <source>
        <dbReference type="EMBL" id="ADP78906.1"/>
    </source>
</evidence>
<feature type="transmembrane region" description="Helical" evidence="2">
    <location>
        <begin position="24"/>
        <end position="41"/>
    </location>
</feature>
<accession>E3IW64</accession>